<dbReference type="CDD" id="cd00170">
    <property type="entry name" value="SEC14"/>
    <property type="match status" value="1"/>
</dbReference>
<dbReference type="GO" id="GO:0016020">
    <property type="term" value="C:membrane"/>
    <property type="evidence" value="ECO:0007669"/>
    <property type="project" value="TreeGrafter"/>
</dbReference>
<dbReference type="AlphaFoldDB" id="A0A9P0CXV1"/>
<dbReference type="PRINTS" id="PR00180">
    <property type="entry name" value="CRETINALDHBP"/>
</dbReference>
<dbReference type="OrthoDB" id="6575879at2759"/>
<evidence type="ECO:0000313" key="2">
    <source>
        <dbReference type="EMBL" id="CAH1108270.1"/>
    </source>
</evidence>
<dbReference type="PANTHER" id="PTHR10174">
    <property type="entry name" value="ALPHA-TOCOPHEROL TRANSFER PROTEIN-RELATED"/>
    <property type="match status" value="1"/>
</dbReference>
<sequence>METKDLLLTDRDKIRKEWGKTASDVEEFVTILKEWIKTQRHLPEIPNDNLIEYFLTNCKYSIEKTKENLDMYYTIHQLIPEFFIHPLKCNLKELVSKMSYIVTLPKLDDDLCRITIIKYHEDSAEIFDPLKLAAYVCDTFEIRLHEDLAMGEIVVYDAEHLSMGHVVKLTPSVFKKLALLLQAVLRNRIKGIHLINCPPYIDKLVSLVKMFMKKKIYERIHLHPNMESLYKIIPQKMLPSDYGGDEKSMKTIMDLWQLKFNQYEKRFDSLEQMEVNESLRPEPLMNSEVLGYYGNFKKLDVD</sequence>
<dbReference type="PROSITE" id="PS50191">
    <property type="entry name" value="CRAL_TRIO"/>
    <property type="match status" value="1"/>
</dbReference>
<feature type="domain" description="CRAL-TRIO" evidence="1">
    <location>
        <begin position="91"/>
        <end position="250"/>
    </location>
</feature>
<proteinExistence type="predicted"/>
<gene>
    <name evidence="2" type="ORF">PSYICH_LOCUS9449</name>
</gene>
<evidence type="ECO:0000313" key="3">
    <source>
        <dbReference type="Proteomes" id="UP001153636"/>
    </source>
</evidence>
<dbReference type="InterPro" id="IPR036865">
    <property type="entry name" value="CRAL-TRIO_dom_sf"/>
</dbReference>
<dbReference type="PANTHER" id="PTHR10174:SF222">
    <property type="entry name" value="GH10083P-RELATED"/>
    <property type="match status" value="1"/>
</dbReference>
<evidence type="ECO:0000259" key="1">
    <source>
        <dbReference type="PROSITE" id="PS50191"/>
    </source>
</evidence>
<dbReference type="Gene3D" id="3.40.525.10">
    <property type="entry name" value="CRAL-TRIO lipid binding domain"/>
    <property type="match status" value="1"/>
</dbReference>
<accession>A0A9P0CXV1</accession>
<dbReference type="GO" id="GO:1902936">
    <property type="term" value="F:phosphatidylinositol bisphosphate binding"/>
    <property type="evidence" value="ECO:0007669"/>
    <property type="project" value="TreeGrafter"/>
</dbReference>
<dbReference type="InterPro" id="IPR036273">
    <property type="entry name" value="CRAL/TRIO_N_dom_sf"/>
</dbReference>
<dbReference type="SMART" id="SM00516">
    <property type="entry name" value="SEC14"/>
    <property type="match status" value="1"/>
</dbReference>
<keyword evidence="3" id="KW-1185">Reference proteome</keyword>
<dbReference type="InterPro" id="IPR001251">
    <property type="entry name" value="CRAL-TRIO_dom"/>
</dbReference>
<reference evidence="2" key="1">
    <citation type="submission" date="2022-01" db="EMBL/GenBank/DDBJ databases">
        <authorList>
            <person name="King R."/>
        </authorList>
    </citation>
    <scope>NUCLEOTIDE SEQUENCE</scope>
</reference>
<dbReference type="SUPFAM" id="SSF46938">
    <property type="entry name" value="CRAL/TRIO N-terminal domain"/>
    <property type="match status" value="1"/>
</dbReference>
<organism evidence="2 3">
    <name type="scientific">Psylliodes chrysocephalus</name>
    <dbReference type="NCBI Taxonomy" id="3402493"/>
    <lineage>
        <taxon>Eukaryota</taxon>
        <taxon>Metazoa</taxon>
        <taxon>Ecdysozoa</taxon>
        <taxon>Arthropoda</taxon>
        <taxon>Hexapoda</taxon>
        <taxon>Insecta</taxon>
        <taxon>Pterygota</taxon>
        <taxon>Neoptera</taxon>
        <taxon>Endopterygota</taxon>
        <taxon>Coleoptera</taxon>
        <taxon>Polyphaga</taxon>
        <taxon>Cucujiformia</taxon>
        <taxon>Chrysomeloidea</taxon>
        <taxon>Chrysomelidae</taxon>
        <taxon>Galerucinae</taxon>
        <taxon>Alticini</taxon>
        <taxon>Psylliodes</taxon>
    </lineage>
</organism>
<dbReference type="Pfam" id="PF00650">
    <property type="entry name" value="CRAL_TRIO"/>
    <property type="match status" value="1"/>
</dbReference>
<dbReference type="EMBL" id="OV651815">
    <property type="protein sequence ID" value="CAH1108270.1"/>
    <property type="molecule type" value="Genomic_DNA"/>
</dbReference>
<name>A0A9P0CXV1_9CUCU</name>
<protein>
    <recommendedName>
        <fullName evidence="1">CRAL-TRIO domain-containing protein</fullName>
    </recommendedName>
</protein>
<dbReference type="SUPFAM" id="SSF52087">
    <property type="entry name" value="CRAL/TRIO domain"/>
    <property type="match status" value="1"/>
</dbReference>
<dbReference type="Proteomes" id="UP001153636">
    <property type="component" value="Chromosome 3"/>
</dbReference>